<feature type="compositionally biased region" description="Polar residues" evidence="2">
    <location>
        <begin position="139"/>
        <end position="149"/>
    </location>
</feature>
<evidence type="ECO:0000256" key="1">
    <source>
        <dbReference type="SAM" id="Coils"/>
    </source>
</evidence>
<evidence type="ECO:0000313" key="3">
    <source>
        <dbReference type="Proteomes" id="UP000695022"/>
    </source>
</evidence>
<accession>A0ABM1EQJ3</accession>
<dbReference type="Proteomes" id="UP000695022">
    <property type="component" value="Unplaced"/>
</dbReference>
<feature type="region of interest" description="Disordered" evidence="2">
    <location>
        <begin position="168"/>
        <end position="205"/>
    </location>
</feature>
<protein>
    <submittedName>
        <fullName evidence="4">Nucleoprotein TPR-like</fullName>
    </submittedName>
</protein>
<sequence length="411" mass="44281">MEAGKQVDCVMMDFSKAFNKLVSEDRSGSCAVNLAAAESRLSAAETPEPERLAAEEELAAAHRYRTIADSVDRTIADSGDNYCTIADSVERSLAELNEASRTLLEEVRNAVERHRCLETRPKQLSQQQSSKPSASTSTNDRTSSASEPPTANIMPIATPAAAQKHAAAVTSVSSGSSSKAATPNASIRPMAISSQQTPTATVMPTPSSVEFHKEQITGSEQNAGKRPREAASEAIPMKRVRAEVRAEVLSDAGDVHATAEAIVEEPAEEGEGGERSEDDVVQQTGDEVELEGDRQDEREGDIDGQSQAQPGDGGEKRPAQRKRLMWTEPSELAASAASAQPPAIPLLTQPLPVQLGKPRGGMPLGRGTAQSQRVMPSQQQLAQQMGMLQFRMMQQVQQFRQQPVYRLRPML</sequence>
<reference evidence="4" key="1">
    <citation type="submission" date="2025-08" db="UniProtKB">
        <authorList>
            <consortium name="RefSeq"/>
        </authorList>
    </citation>
    <scope>IDENTIFICATION</scope>
</reference>
<evidence type="ECO:0000256" key="2">
    <source>
        <dbReference type="SAM" id="MobiDB-lite"/>
    </source>
</evidence>
<feature type="compositionally biased region" description="Low complexity" evidence="2">
    <location>
        <begin position="329"/>
        <end position="344"/>
    </location>
</feature>
<name>A0ABM1EQJ3_PRICU</name>
<feature type="region of interest" description="Disordered" evidence="2">
    <location>
        <begin position="264"/>
        <end position="344"/>
    </location>
</feature>
<feature type="compositionally biased region" description="Low complexity" evidence="2">
    <location>
        <begin position="168"/>
        <end position="182"/>
    </location>
</feature>
<keyword evidence="3" id="KW-1185">Reference proteome</keyword>
<dbReference type="GeneID" id="106814637"/>
<feature type="region of interest" description="Disordered" evidence="2">
    <location>
        <begin position="117"/>
        <end position="152"/>
    </location>
</feature>
<feature type="coiled-coil region" evidence="1">
    <location>
        <begin position="86"/>
        <end position="113"/>
    </location>
</feature>
<proteinExistence type="predicted"/>
<feature type="region of interest" description="Disordered" evidence="2">
    <location>
        <begin position="217"/>
        <end position="236"/>
    </location>
</feature>
<feature type="compositionally biased region" description="Polar residues" evidence="2">
    <location>
        <begin position="192"/>
        <end position="205"/>
    </location>
</feature>
<gene>
    <name evidence="4" type="primary">LOC106814637</name>
</gene>
<keyword evidence="1" id="KW-0175">Coiled coil</keyword>
<feature type="compositionally biased region" description="Low complexity" evidence="2">
    <location>
        <begin position="122"/>
        <end position="138"/>
    </location>
</feature>
<organism evidence="3 4">
    <name type="scientific">Priapulus caudatus</name>
    <name type="common">Priapulid worm</name>
    <dbReference type="NCBI Taxonomy" id="37621"/>
    <lineage>
        <taxon>Eukaryota</taxon>
        <taxon>Metazoa</taxon>
        <taxon>Ecdysozoa</taxon>
        <taxon>Scalidophora</taxon>
        <taxon>Priapulida</taxon>
        <taxon>Priapulimorpha</taxon>
        <taxon>Priapulimorphida</taxon>
        <taxon>Priapulidae</taxon>
        <taxon>Priapulus</taxon>
    </lineage>
</organism>
<feature type="compositionally biased region" description="Acidic residues" evidence="2">
    <location>
        <begin position="264"/>
        <end position="290"/>
    </location>
</feature>
<dbReference type="RefSeq" id="XP_014674464.1">
    <property type="nucleotide sequence ID" value="XM_014818978.1"/>
</dbReference>
<evidence type="ECO:0000313" key="4">
    <source>
        <dbReference type="RefSeq" id="XP_014674464.1"/>
    </source>
</evidence>